<accession>A0A2M7E6N7</accession>
<evidence type="ECO:0000313" key="3">
    <source>
        <dbReference type="Proteomes" id="UP000228886"/>
    </source>
</evidence>
<dbReference type="InterPro" id="IPR004155">
    <property type="entry name" value="PBS_lyase_HEAT"/>
</dbReference>
<dbReference type="SUPFAM" id="SSF48371">
    <property type="entry name" value="ARM repeat"/>
    <property type="match status" value="1"/>
</dbReference>
<comment type="function">
    <text evidence="1">Catalyzes the hydroxylation of the N(6)-(4-aminobutyl)-L-lysine intermediate produced by deoxyhypusine synthase/DHPS on a critical lysine of the eukaryotic translation initiation factor 5A/eIF-5A. This is the second step of the post-translational modification of that lysine into an unusual amino acid residue named hypusine. Hypusination is unique to mature eIF-5A factor and is essential for its function.</text>
</comment>
<reference evidence="3" key="1">
    <citation type="submission" date="2017-09" db="EMBL/GenBank/DDBJ databases">
        <title>Depth-based differentiation of microbial function through sediment-hosted aquifers and enrichment of novel symbionts in the deep terrestrial subsurface.</title>
        <authorList>
            <person name="Probst A.J."/>
            <person name="Ladd B."/>
            <person name="Jarett J.K."/>
            <person name="Geller-Mcgrath D.E."/>
            <person name="Sieber C.M.K."/>
            <person name="Emerson J.B."/>
            <person name="Anantharaman K."/>
            <person name="Thomas B.C."/>
            <person name="Malmstrom R."/>
            <person name="Stieglmeier M."/>
            <person name="Klingl A."/>
            <person name="Woyke T."/>
            <person name="Ryan C.M."/>
            <person name="Banfield J.F."/>
        </authorList>
    </citation>
    <scope>NUCLEOTIDE SEQUENCE [LARGE SCALE GENOMIC DNA]</scope>
</reference>
<dbReference type="Gene3D" id="1.25.10.10">
    <property type="entry name" value="Leucine-rich Repeat Variant"/>
    <property type="match status" value="3"/>
</dbReference>
<dbReference type="EMBL" id="PETL01000375">
    <property type="protein sequence ID" value="PIV63361.1"/>
    <property type="molecule type" value="Genomic_DNA"/>
</dbReference>
<dbReference type="Pfam" id="PF13646">
    <property type="entry name" value="HEAT_2"/>
    <property type="match status" value="3"/>
</dbReference>
<dbReference type="InterPro" id="IPR021133">
    <property type="entry name" value="HEAT_type_2"/>
</dbReference>
<dbReference type="PROSITE" id="PS50077">
    <property type="entry name" value="HEAT_REPEAT"/>
    <property type="match status" value="1"/>
</dbReference>
<dbReference type="Proteomes" id="UP000228886">
    <property type="component" value="Unassembled WGS sequence"/>
</dbReference>
<comment type="caution">
    <text evidence="2">The sequence shown here is derived from an EMBL/GenBank/DDBJ whole genome shotgun (WGS) entry which is preliminary data.</text>
</comment>
<evidence type="ECO:0008006" key="4">
    <source>
        <dbReference type="Google" id="ProtNLM"/>
    </source>
</evidence>
<sequence length="515" mass="55811">TLPVLPDKSYYQSLADETISPKGTYKLSGEINKIIFIDGDVMLKGDVSGIGTIIATGDIKVTSARNSEKISLISYQDISLDGDISFTALCYAAGSIKVDATGNFSGSLIANSIKIAGNTTLFYKPLLVEGLLAKMEEAFKTDDEETIFKVAELIGENYKSYATSYLEAPLKDKEKDLEYRALLAELLGNIADSQAVSILIERLKNDESETIRNGCAIALGTTADKSAVTPLTNSLLTDSSEKVRASSALALGSLQDKEAVSTLTQSLADSDSMVRTNSIRALKDLEATETISLIAERLNDSDEYTRYTASRILGELKAIQTINQLLGKLKDEDIWVRRAAAESLSNIVSPDNQSAIPSLIESLQDKEDDGVRRYAAEALVKIGSSAISSLIETYKAGETYTRAEIMYIFGEIKDTSAIPVLTETFEEEDKLEAFQASVPLYKLGLTEETFNFALAGLSAAEEWTREDAAMALGDMGDGRAIPALEQALNDSALFVRDAASVALKKITGKDYEYQH</sequence>
<dbReference type="SMART" id="SM00567">
    <property type="entry name" value="EZ_HEAT"/>
    <property type="match status" value="9"/>
</dbReference>
<dbReference type="AlphaFoldDB" id="A0A2M7E6N7"/>
<dbReference type="PANTHER" id="PTHR12697">
    <property type="entry name" value="PBS LYASE HEAT-LIKE PROTEIN"/>
    <property type="match status" value="1"/>
</dbReference>
<evidence type="ECO:0000256" key="1">
    <source>
        <dbReference type="ARBA" id="ARBA00045876"/>
    </source>
</evidence>
<dbReference type="GO" id="GO:0016491">
    <property type="term" value="F:oxidoreductase activity"/>
    <property type="evidence" value="ECO:0007669"/>
    <property type="project" value="TreeGrafter"/>
</dbReference>
<dbReference type="InterPro" id="IPR011989">
    <property type="entry name" value="ARM-like"/>
</dbReference>
<protein>
    <recommendedName>
        <fullName evidence="4">HEAT repeat domain-containing protein</fullName>
    </recommendedName>
</protein>
<feature type="non-terminal residue" evidence="2">
    <location>
        <position position="1"/>
    </location>
</feature>
<dbReference type="InterPro" id="IPR016024">
    <property type="entry name" value="ARM-type_fold"/>
</dbReference>
<organism evidence="2 3">
    <name type="scientific">bacterium (Candidatus Ratteibacteria) CG01_land_8_20_14_3_00_40_19</name>
    <dbReference type="NCBI Taxonomy" id="2014290"/>
    <lineage>
        <taxon>Bacteria</taxon>
        <taxon>Candidatus Ratteibacteria</taxon>
    </lineage>
</organism>
<proteinExistence type="predicted"/>
<name>A0A2M7E6N7_9BACT</name>
<dbReference type="PANTHER" id="PTHR12697:SF5">
    <property type="entry name" value="DEOXYHYPUSINE HYDROXYLASE"/>
    <property type="match status" value="1"/>
</dbReference>
<gene>
    <name evidence="2" type="ORF">COS11_07845</name>
</gene>
<evidence type="ECO:0000313" key="2">
    <source>
        <dbReference type="EMBL" id="PIV63361.1"/>
    </source>
</evidence>